<feature type="domain" description="VOC" evidence="1">
    <location>
        <begin position="17"/>
        <end position="159"/>
    </location>
</feature>
<evidence type="ECO:0000313" key="2">
    <source>
        <dbReference type="EMBL" id="GAJ97117.1"/>
    </source>
</evidence>
<organism evidence="2 3">
    <name type="scientific">Rhizobium rhizogenes NBRC 13257</name>
    <dbReference type="NCBI Taxonomy" id="1220581"/>
    <lineage>
        <taxon>Bacteria</taxon>
        <taxon>Pseudomonadati</taxon>
        <taxon>Pseudomonadota</taxon>
        <taxon>Alphaproteobacteria</taxon>
        <taxon>Hyphomicrobiales</taxon>
        <taxon>Rhizobiaceae</taxon>
        <taxon>Rhizobium/Agrobacterium group</taxon>
        <taxon>Rhizobium</taxon>
    </lineage>
</organism>
<dbReference type="InterPro" id="IPR029068">
    <property type="entry name" value="Glyas_Bleomycin-R_OHBP_Dase"/>
</dbReference>
<dbReference type="AlphaFoldDB" id="A0AA87QH66"/>
<name>A0AA87QH66_RHIRH</name>
<dbReference type="Proteomes" id="UP000026941">
    <property type="component" value="Unassembled WGS sequence"/>
</dbReference>
<dbReference type="SUPFAM" id="SSF54593">
    <property type="entry name" value="Glyoxalase/Bleomycin resistance protein/Dihydroxybiphenyl dioxygenase"/>
    <property type="match status" value="2"/>
</dbReference>
<comment type="caution">
    <text evidence="2">The sequence shown here is derived from an EMBL/GenBank/DDBJ whole genome shotgun (WGS) entry which is preliminary data.</text>
</comment>
<proteinExistence type="predicted"/>
<dbReference type="RefSeq" id="WP_174015225.1">
    <property type="nucleotide sequence ID" value="NZ_BAYX01000032.1"/>
</dbReference>
<dbReference type="EMBL" id="BAYX01000032">
    <property type="protein sequence ID" value="GAJ97117.1"/>
    <property type="molecule type" value="Genomic_DNA"/>
</dbReference>
<evidence type="ECO:0000259" key="1">
    <source>
        <dbReference type="PROSITE" id="PS51819"/>
    </source>
</evidence>
<sequence>MKTARANADARDFRVVRLFHPTIHVPDIPEAERWFERVFGRKSTSLEVMLPSTPAYPTDYSTFTVVRDVLFDSIDPKLHFVSGFQRYPAVQVPILKGLGWYVDGMGELYGDLRRHGIRSMNLSDEIADGDDPPLSPGGGVVVFFTVPADAGLQYQFFREGTPFPIDPRATPGWILPPVDENDPLGIEHCSHHTILTSRPERALNFVVDTLGGVVVHQGRNNVLGTTSTFVALADGLLEYAVPDVRTLTQADLATPEPNDSYYSITWKVKDLDRVERHLAGEGVGIRARSDEMIITDPDTSLGIPWGFTTSLQPGDPRQGDDNTRAQNIYHMNGVANPPGGDQ</sequence>
<evidence type="ECO:0000313" key="3">
    <source>
        <dbReference type="Proteomes" id="UP000026941"/>
    </source>
</evidence>
<reference evidence="2 3" key="1">
    <citation type="submission" date="2014-05" db="EMBL/GenBank/DDBJ databases">
        <title>Whole genome shotgun sequence of Rhizobium rhizogenes NBRC 13257.</title>
        <authorList>
            <person name="Katano-Makiyama Y."/>
            <person name="Hosoyama A."/>
            <person name="Hashimoto M."/>
            <person name="Hosoyama Y."/>
            <person name="Noguchi M."/>
            <person name="Tsuchikane K."/>
            <person name="Kimura A."/>
            <person name="Ohji S."/>
            <person name="Ichikawa N."/>
            <person name="Yamazoe A."/>
            <person name="Fujita N."/>
        </authorList>
    </citation>
    <scope>NUCLEOTIDE SEQUENCE [LARGE SCALE GENOMIC DNA]</scope>
    <source>
        <strain evidence="2 3">NBRC 13257</strain>
    </source>
</reference>
<protein>
    <recommendedName>
        <fullName evidence="1">VOC domain-containing protein</fullName>
    </recommendedName>
</protein>
<accession>A0AA87QH66</accession>
<gene>
    <name evidence="2" type="ORF">RRH01S_32_00170</name>
</gene>
<dbReference type="PROSITE" id="PS51819">
    <property type="entry name" value="VOC"/>
    <property type="match status" value="1"/>
</dbReference>
<dbReference type="InterPro" id="IPR037523">
    <property type="entry name" value="VOC_core"/>
</dbReference>
<dbReference type="Gene3D" id="3.10.180.10">
    <property type="entry name" value="2,3-Dihydroxybiphenyl 1,2-Dioxygenase, domain 1"/>
    <property type="match status" value="2"/>
</dbReference>